<evidence type="ECO:0000313" key="2">
    <source>
        <dbReference type="Proteomes" id="UP000688947"/>
    </source>
</evidence>
<evidence type="ECO:0000313" key="1">
    <source>
        <dbReference type="EMBL" id="KAG6968396.1"/>
    </source>
</evidence>
<dbReference type="EMBL" id="JAENGZ010000120">
    <property type="protein sequence ID" value="KAG6968396.1"/>
    <property type="molecule type" value="Genomic_DNA"/>
</dbReference>
<protein>
    <submittedName>
        <fullName evidence="1">Uncharacterized protein</fullName>
    </submittedName>
</protein>
<reference evidence="1" key="1">
    <citation type="submission" date="2021-01" db="EMBL/GenBank/DDBJ databases">
        <title>Phytophthora aleatoria, a newly-described species from Pinus radiata is distinct from Phytophthora cactorum isolates based on comparative genomics.</title>
        <authorList>
            <person name="Mcdougal R."/>
            <person name="Panda P."/>
            <person name="Williams N."/>
            <person name="Studholme D.J."/>
        </authorList>
    </citation>
    <scope>NUCLEOTIDE SEQUENCE</scope>
    <source>
        <strain evidence="1">NZFS 3830</strain>
    </source>
</reference>
<gene>
    <name evidence="1" type="ORF">JG687_00003753</name>
</gene>
<comment type="caution">
    <text evidence="1">The sequence shown here is derived from an EMBL/GenBank/DDBJ whole genome shotgun (WGS) entry which is preliminary data.</text>
</comment>
<dbReference type="Proteomes" id="UP000688947">
    <property type="component" value="Unassembled WGS sequence"/>
</dbReference>
<dbReference type="OrthoDB" id="122583at2759"/>
<organism evidence="1 2">
    <name type="scientific">Phytophthora cactorum</name>
    <dbReference type="NCBI Taxonomy" id="29920"/>
    <lineage>
        <taxon>Eukaryota</taxon>
        <taxon>Sar</taxon>
        <taxon>Stramenopiles</taxon>
        <taxon>Oomycota</taxon>
        <taxon>Peronosporomycetes</taxon>
        <taxon>Peronosporales</taxon>
        <taxon>Peronosporaceae</taxon>
        <taxon>Phytophthora</taxon>
    </lineage>
</organism>
<dbReference type="AlphaFoldDB" id="A0A8T1UR33"/>
<name>A0A8T1UR33_9STRA</name>
<accession>A0A8T1UR33</accession>
<proteinExistence type="predicted"/>
<sequence length="276" mass="30943">MSFSVSTTTTSSPLSSASLLRPLSVSVMAVHIGGKHRDRLHWRLDEVKCISVTSTSSDENLTDSHFEVTVFTKTTLTLAGPHDPVHRSEKQLADFEALRAAICRAVDVTHLLSRCSFCKAIKARCAKKLNSSLEGREDRTHLTLEQFMNDILALLVPLRRSSDKRVCCGKLQCWHLLSQFLRHRSSNRTDCMDNSPALHCKKVLESVTLAMDVREPGLYECWSVAGAGHRNLILRRIRPIGCQSCHLTVRFMVDDDLNPSFTRRLWLTSELAPSGS</sequence>